<dbReference type="OrthoDB" id="21182at2759"/>
<keyword evidence="9" id="KW-0675">Receptor</keyword>
<keyword evidence="8 11" id="KW-1015">Disulfide bond</keyword>
<dbReference type="InterPro" id="IPR000033">
    <property type="entry name" value="LDLR_classB_rpt"/>
</dbReference>
<dbReference type="SMART" id="SM00135">
    <property type="entry name" value="LY"/>
    <property type="match status" value="3"/>
</dbReference>
<dbReference type="InterPro" id="IPR018097">
    <property type="entry name" value="EGF_Ca-bd_CS"/>
</dbReference>
<gene>
    <name evidence="13" type="ORF">EB796_008357</name>
</gene>
<dbReference type="InterPro" id="IPR001881">
    <property type="entry name" value="EGF-like_Ca-bd_dom"/>
</dbReference>
<keyword evidence="3" id="KW-0254">Endocytosis</keyword>
<dbReference type="GO" id="GO:0005509">
    <property type="term" value="F:calcium ion binding"/>
    <property type="evidence" value="ECO:0007669"/>
    <property type="project" value="InterPro"/>
</dbReference>
<feature type="disulfide bond" evidence="11">
    <location>
        <begin position="1050"/>
        <end position="1065"/>
    </location>
</feature>
<dbReference type="PRINTS" id="PR00261">
    <property type="entry name" value="LDLRECEPTOR"/>
</dbReference>
<dbReference type="Pfam" id="PF00057">
    <property type="entry name" value="Ldl_recept_a"/>
    <property type="match status" value="5"/>
</dbReference>
<proteinExistence type="predicted"/>
<evidence type="ECO:0000256" key="5">
    <source>
        <dbReference type="ARBA" id="ARBA00022737"/>
    </source>
</evidence>
<evidence type="ECO:0000256" key="8">
    <source>
        <dbReference type="ARBA" id="ARBA00023157"/>
    </source>
</evidence>
<dbReference type="SUPFAM" id="SSF63825">
    <property type="entry name" value="YWTD domain"/>
    <property type="match status" value="2"/>
</dbReference>
<keyword evidence="14" id="KW-1185">Reference proteome</keyword>
<dbReference type="GO" id="GO:0043235">
    <property type="term" value="C:receptor complex"/>
    <property type="evidence" value="ECO:0007669"/>
    <property type="project" value="TreeGrafter"/>
</dbReference>
<dbReference type="GO" id="GO:0005886">
    <property type="term" value="C:plasma membrane"/>
    <property type="evidence" value="ECO:0007669"/>
    <property type="project" value="TreeGrafter"/>
</dbReference>
<name>A0A7J7K5Z3_BUGNE</name>
<dbReference type="SUPFAM" id="SSF57196">
    <property type="entry name" value="EGF/Laminin"/>
    <property type="match status" value="1"/>
</dbReference>
<dbReference type="SMART" id="SM00192">
    <property type="entry name" value="LDLa"/>
    <property type="match status" value="7"/>
</dbReference>
<comment type="subcellular location">
    <subcellularLocation>
        <location evidence="1">Membrane</location>
        <topology evidence="1">Single-pass membrane protein</topology>
    </subcellularLocation>
</comment>
<dbReference type="InterPro" id="IPR000742">
    <property type="entry name" value="EGF"/>
</dbReference>
<dbReference type="SUPFAM" id="SSF57424">
    <property type="entry name" value="LDL receptor-like module"/>
    <property type="match status" value="7"/>
</dbReference>
<dbReference type="SMART" id="SM00179">
    <property type="entry name" value="EGF_CA"/>
    <property type="match status" value="1"/>
</dbReference>
<dbReference type="PROSITE" id="PS01209">
    <property type="entry name" value="LDLRA_1"/>
    <property type="match status" value="3"/>
</dbReference>
<sequence>MFVSTLTGICNPKKCEATCAPGLNRCSICEVGIACYPPTSKCNFFIDCVDGSDELNCTYVSTKCSESEFQCDNGECIDSSFVCDSNADCLDASDEHEHKCYDHICGPNHYACSATGKCIDIEKLCDDTQDCLQGNDELSCSSDKCNSLACEYSCRPSSDGGLCYCKPGFQVNVTEAGANTCIDYNECHGPWPVCEQMCSNTEGSFFCSCHNGYIIDADGRSCNLFHPYSEVLHPVVVRGHKLTAILNDNWGGVDLSTNGSKSLAVGYDSSYGTDYYIFWVDNSKLNVLKKMQSTATLEAQVPLKHMLEDVVSMAADWLTKNIYLLHNSRVVNDEFDRKVKKPYSQVILVNLANMSAPREQTIIDSGIQYPQDIALDSKRGFLFIAHHRYRANIFRKNGMISKFDTSGKFIKNVITTRLLNPQGIAVDSINKRIFFVDMLRDVIEMCDYEGRGRQVLYEGGAGIPRPYDMLLSGHTLYITDQTKMEIISLDILDPHNSLKVVEDYHKSQDQVYQIAIADYHSLAAHDKSICHESLCDQICTPVPADFMLGSVSLAPKCSCEDGYVLNDDKMSCRRPVEDSDRYLLYVDHNILKGRLVNQSSDDVTVPMVPVYAEEDNNIVGISGDGSKRVIYYSYGVTGKVMVYNMVTGEQTHLATINGEIESLAADYLNHWLYAADVLYHRIYAIKLTDPPGSSEVIPLISAPYILALDVLPFKGQLFWISDNLLSRSEDEEKFAAVMRSNCDGSEVTKIISKDLHKPRSIAVNSHTERVIPFSNTVLSLAVEVRSGGLYVGTPAGIDYMQPVEGGSPAQFTTKHVASIEKGLLGKAMRVLDFGIYPYQRAYHPCERLNDCEGYCFTAHDATDGSIARRCACPPGQSLSGNTQCVTNSSAYFPSICGVNTYECHHDHNAGACLPSFQRCDGQVDCPKGDDELNCVTKRPCVSDEFSCQNGDCIEAVRECDGRRNCLDGSDEHAGCPTKEVNVTAIKCPTTFLHFKCDNGNCITKGLLCNTKNDCGDGSDETNKTCPATECDPATKFRCDNNRCLPRRKRCNGALDCADGSDELACSSVSCGLFQFKCEFSTC</sequence>
<feature type="disulfide bond" evidence="11">
    <location>
        <begin position="947"/>
        <end position="965"/>
    </location>
</feature>
<feature type="disulfide bond" evidence="11">
    <location>
        <begin position="64"/>
        <end position="76"/>
    </location>
</feature>
<dbReference type="PANTHER" id="PTHR22722">
    <property type="entry name" value="LOW-DENSITY LIPOPROTEIN RECEPTOR-RELATED PROTEIN 2-RELATED"/>
    <property type="match status" value="1"/>
</dbReference>
<feature type="disulfide bond" evidence="11">
    <location>
        <begin position="996"/>
        <end position="1014"/>
    </location>
</feature>
<dbReference type="EMBL" id="VXIV02001379">
    <property type="protein sequence ID" value="KAF6033331.1"/>
    <property type="molecule type" value="Genomic_DNA"/>
</dbReference>
<evidence type="ECO:0000256" key="11">
    <source>
        <dbReference type="PROSITE-ProRule" id="PRU00124"/>
    </source>
</evidence>
<dbReference type="PROSITE" id="PS01186">
    <property type="entry name" value="EGF_2"/>
    <property type="match status" value="1"/>
</dbReference>
<dbReference type="InterPro" id="IPR002172">
    <property type="entry name" value="LDrepeatLR_classA_rpt"/>
</dbReference>
<dbReference type="Proteomes" id="UP000593567">
    <property type="component" value="Unassembled WGS sequence"/>
</dbReference>
<dbReference type="InterPro" id="IPR023415">
    <property type="entry name" value="LDLR_class-A_CS"/>
</dbReference>
<keyword evidence="5" id="KW-0677">Repeat</keyword>
<dbReference type="Gene3D" id="2.10.25.10">
    <property type="entry name" value="Laminin"/>
    <property type="match status" value="1"/>
</dbReference>
<keyword evidence="10" id="KW-0325">Glycoprotein</keyword>
<comment type="caution">
    <text evidence="13">The sequence shown here is derived from an EMBL/GenBank/DDBJ whole genome shotgun (WGS) entry which is preliminary data.</text>
</comment>
<dbReference type="PANTHER" id="PTHR22722:SF14">
    <property type="entry name" value="MEGALIN, ISOFORM A"/>
    <property type="match status" value="1"/>
</dbReference>
<protein>
    <recommendedName>
        <fullName evidence="12">EGF-like domain-containing protein</fullName>
    </recommendedName>
</protein>
<feature type="disulfide bond" evidence="11">
    <location>
        <begin position="1038"/>
        <end position="1056"/>
    </location>
</feature>
<feature type="disulfide bond" evidence="11">
    <location>
        <begin position="125"/>
        <end position="140"/>
    </location>
</feature>
<dbReference type="PROSITE" id="PS01187">
    <property type="entry name" value="EGF_CA"/>
    <property type="match status" value="1"/>
</dbReference>
<feature type="disulfide bond" evidence="11">
    <location>
        <begin position="42"/>
        <end position="57"/>
    </location>
</feature>
<feature type="disulfide bond" evidence="11">
    <location>
        <begin position="940"/>
        <end position="952"/>
    </location>
</feature>
<dbReference type="Gene3D" id="2.120.10.30">
    <property type="entry name" value="TolB, C-terminal domain"/>
    <property type="match status" value="2"/>
</dbReference>
<evidence type="ECO:0000256" key="7">
    <source>
        <dbReference type="ARBA" id="ARBA00023136"/>
    </source>
</evidence>
<dbReference type="GO" id="GO:0006897">
    <property type="term" value="P:endocytosis"/>
    <property type="evidence" value="ECO:0007669"/>
    <property type="project" value="UniProtKB-KW"/>
</dbReference>
<dbReference type="AlphaFoldDB" id="A0A7J7K5Z3"/>
<dbReference type="PROSITE" id="PS50068">
    <property type="entry name" value="LDLRA_2"/>
    <property type="match status" value="7"/>
</dbReference>
<dbReference type="FunFam" id="2.10.25.10:FF:000240">
    <property type="entry name" value="Vitamin K-dependent protein S"/>
    <property type="match status" value="1"/>
</dbReference>
<evidence type="ECO:0000313" key="14">
    <source>
        <dbReference type="Proteomes" id="UP000593567"/>
    </source>
</evidence>
<dbReference type="Gene3D" id="4.10.400.10">
    <property type="entry name" value="Low-density Lipoprotein Receptor"/>
    <property type="match status" value="7"/>
</dbReference>
<evidence type="ECO:0000313" key="13">
    <source>
        <dbReference type="EMBL" id="KAF6033331.1"/>
    </source>
</evidence>
<keyword evidence="6" id="KW-1133">Transmembrane helix</keyword>
<dbReference type="InterPro" id="IPR036055">
    <property type="entry name" value="LDL_receptor-like_sf"/>
</dbReference>
<feature type="domain" description="EGF-like" evidence="12">
    <location>
        <begin position="207"/>
        <end position="222"/>
    </location>
</feature>
<keyword evidence="2" id="KW-0245">EGF-like domain</keyword>
<reference evidence="13" key="1">
    <citation type="submission" date="2020-06" db="EMBL/GenBank/DDBJ databases">
        <title>Draft genome of Bugula neritina, a colonial animal packing powerful symbionts and potential medicines.</title>
        <authorList>
            <person name="Rayko M."/>
        </authorList>
    </citation>
    <scope>NUCLEOTIDE SEQUENCE [LARGE SCALE GENOMIC DNA]</scope>
    <source>
        <strain evidence="13">Kwan_BN1</strain>
    </source>
</reference>
<evidence type="ECO:0000256" key="9">
    <source>
        <dbReference type="ARBA" id="ARBA00023170"/>
    </source>
</evidence>
<evidence type="ECO:0000256" key="10">
    <source>
        <dbReference type="ARBA" id="ARBA00023180"/>
    </source>
</evidence>
<dbReference type="InterPro" id="IPR011042">
    <property type="entry name" value="6-blade_b-propeller_TolB-like"/>
</dbReference>
<dbReference type="InterPro" id="IPR051221">
    <property type="entry name" value="LDLR-related"/>
</dbReference>
<evidence type="ECO:0000256" key="6">
    <source>
        <dbReference type="ARBA" id="ARBA00022989"/>
    </source>
</evidence>
<comment type="caution">
    <text evidence="11">Lacks conserved residue(s) required for the propagation of feature annotation.</text>
</comment>
<organism evidence="13 14">
    <name type="scientific">Bugula neritina</name>
    <name type="common">Brown bryozoan</name>
    <name type="synonym">Sertularia neritina</name>
    <dbReference type="NCBI Taxonomy" id="10212"/>
    <lineage>
        <taxon>Eukaryota</taxon>
        <taxon>Metazoa</taxon>
        <taxon>Spiralia</taxon>
        <taxon>Lophotrochozoa</taxon>
        <taxon>Bryozoa</taxon>
        <taxon>Gymnolaemata</taxon>
        <taxon>Cheilostomatida</taxon>
        <taxon>Flustrina</taxon>
        <taxon>Buguloidea</taxon>
        <taxon>Bugulidae</taxon>
        <taxon>Bugula</taxon>
    </lineage>
</organism>
<dbReference type="SMART" id="SM00181">
    <property type="entry name" value="EGF"/>
    <property type="match status" value="5"/>
</dbReference>
<evidence type="ECO:0000256" key="3">
    <source>
        <dbReference type="ARBA" id="ARBA00022583"/>
    </source>
</evidence>
<feature type="disulfide bond" evidence="11">
    <location>
        <begin position="919"/>
        <end position="934"/>
    </location>
</feature>
<evidence type="ECO:0000256" key="4">
    <source>
        <dbReference type="ARBA" id="ARBA00022692"/>
    </source>
</evidence>
<evidence type="ECO:0000256" key="2">
    <source>
        <dbReference type="ARBA" id="ARBA00022536"/>
    </source>
</evidence>
<accession>A0A7J7K5Z3</accession>
<evidence type="ECO:0000259" key="12">
    <source>
        <dbReference type="PROSITE" id="PS01186"/>
    </source>
</evidence>
<evidence type="ECO:0000256" key="1">
    <source>
        <dbReference type="ARBA" id="ARBA00004167"/>
    </source>
</evidence>
<feature type="disulfide bond" evidence="11">
    <location>
        <begin position="71"/>
        <end position="89"/>
    </location>
</feature>
<keyword evidence="7" id="KW-0472">Membrane</keyword>
<dbReference type="CDD" id="cd00112">
    <property type="entry name" value="LDLa"/>
    <property type="match status" value="7"/>
</dbReference>
<keyword evidence="4" id="KW-0812">Transmembrane</keyword>